<dbReference type="PROSITE" id="PS51084">
    <property type="entry name" value="HIT_2"/>
    <property type="match status" value="1"/>
</dbReference>
<dbReference type="EMBL" id="JABXXO010000010">
    <property type="protein sequence ID" value="KAF7768117.1"/>
    <property type="molecule type" value="Genomic_DNA"/>
</dbReference>
<dbReference type="GO" id="GO:0009117">
    <property type="term" value="P:nucleotide metabolic process"/>
    <property type="evidence" value="ECO:0007669"/>
    <property type="project" value="TreeGrafter"/>
</dbReference>
<dbReference type="InterPro" id="IPR011146">
    <property type="entry name" value="HIT-like"/>
</dbReference>
<evidence type="ECO:0000259" key="4">
    <source>
        <dbReference type="PROSITE" id="PS51084"/>
    </source>
</evidence>
<dbReference type="InterPro" id="IPR036265">
    <property type="entry name" value="HIT-like_sf"/>
</dbReference>
<evidence type="ECO:0000313" key="5">
    <source>
        <dbReference type="EMBL" id="KAF7768117.1"/>
    </source>
</evidence>
<evidence type="ECO:0000313" key="6">
    <source>
        <dbReference type="Proteomes" id="UP000629468"/>
    </source>
</evidence>
<proteinExistence type="predicted"/>
<evidence type="ECO:0000256" key="2">
    <source>
        <dbReference type="PIRSR" id="PIRSR601310-3"/>
    </source>
</evidence>
<dbReference type="AlphaFoldDB" id="A0A8H7C6X7"/>
<sequence length="180" mass="19808">MTSFIIQSLVNRKPATSWAQKDDCAFCRIVQGVAPATKLYEDEEVIAILDILPLRPGHTLVITKAHISKLSELPPELAGAMGKAVSKVARALSEATGNTGLNVVCNQEYAQAVPHVHYHIIPAPILHSTTVELDVEVEKSRKSTTSTPTGKEMHRMEFELREELDSDEAEDLANKVRARL</sequence>
<dbReference type="PANTHER" id="PTHR46648">
    <property type="entry name" value="HIT FAMILY PROTEIN 1"/>
    <property type="match status" value="1"/>
</dbReference>
<protein>
    <recommendedName>
        <fullName evidence="4">HIT domain-containing protein</fullName>
    </recommendedName>
</protein>
<dbReference type="PANTHER" id="PTHR46648:SF1">
    <property type="entry name" value="ADENOSINE 5'-MONOPHOSPHORAMIDASE HNT1"/>
    <property type="match status" value="1"/>
</dbReference>
<dbReference type="InterPro" id="IPR001310">
    <property type="entry name" value="Histidine_triad_HIT"/>
</dbReference>
<dbReference type="SUPFAM" id="SSF54197">
    <property type="entry name" value="HIT-like"/>
    <property type="match status" value="1"/>
</dbReference>
<evidence type="ECO:0000256" key="3">
    <source>
        <dbReference type="PROSITE-ProRule" id="PRU00464"/>
    </source>
</evidence>
<reference evidence="5 6" key="1">
    <citation type="journal article" name="Sci. Rep.">
        <title>Telomere-to-telomere assembled and centromere annotated genomes of the two main subspecies of the button mushroom Agaricus bisporus reveal especially polymorphic chromosome ends.</title>
        <authorList>
            <person name="Sonnenberg A.S.M."/>
            <person name="Sedaghat-Telgerd N."/>
            <person name="Lavrijssen B."/>
            <person name="Ohm R.A."/>
            <person name="Hendrickx P.M."/>
            <person name="Scholtmeijer K."/>
            <person name="Baars J.J.P."/>
            <person name="van Peer A."/>
        </authorList>
    </citation>
    <scope>NUCLEOTIDE SEQUENCE [LARGE SCALE GENOMIC DNA]</scope>
    <source>
        <strain evidence="5 6">H119_p4</strain>
    </source>
</reference>
<dbReference type="Proteomes" id="UP000629468">
    <property type="component" value="Unassembled WGS sequence"/>
</dbReference>
<dbReference type="GO" id="GO:0003824">
    <property type="term" value="F:catalytic activity"/>
    <property type="evidence" value="ECO:0007669"/>
    <property type="project" value="InterPro"/>
</dbReference>
<name>A0A8H7C6X7_AGABI</name>
<dbReference type="PRINTS" id="PR00332">
    <property type="entry name" value="HISTRIAD"/>
</dbReference>
<feature type="domain" description="HIT" evidence="4">
    <location>
        <begin position="25"/>
        <end position="131"/>
    </location>
</feature>
<evidence type="ECO:0000256" key="1">
    <source>
        <dbReference type="PIRSR" id="PIRSR601310-1"/>
    </source>
</evidence>
<comment type="caution">
    <text evidence="5">The sequence shown here is derived from an EMBL/GenBank/DDBJ whole genome shotgun (WGS) entry which is preliminary data.</text>
</comment>
<dbReference type="Gene3D" id="3.30.428.10">
    <property type="entry name" value="HIT-like"/>
    <property type="match status" value="1"/>
</dbReference>
<accession>A0A8H7C6X7</accession>
<organism evidence="5 6">
    <name type="scientific">Agaricus bisporus var. burnettii</name>
    <dbReference type="NCBI Taxonomy" id="192524"/>
    <lineage>
        <taxon>Eukaryota</taxon>
        <taxon>Fungi</taxon>
        <taxon>Dikarya</taxon>
        <taxon>Basidiomycota</taxon>
        <taxon>Agaricomycotina</taxon>
        <taxon>Agaricomycetes</taxon>
        <taxon>Agaricomycetidae</taxon>
        <taxon>Agaricales</taxon>
        <taxon>Agaricineae</taxon>
        <taxon>Agaricaceae</taxon>
        <taxon>Agaricus</taxon>
    </lineage>
</organism>
<feature type="active site" description="Tele-AMP-histidine intermediate" evidence="1">
    <location>
        <position position="117"/>
    </location>
</feature>
<dbReference type="OMA" id="CAFCRIV"/>
<gene>
    <name evidence="5" type="ORF">Agabi119p4_7360</name>
</gene>
<feature type="short sequence motif" description="Histidine triad motif" evidence="2 3">
    <location>
        <begin position="115"/>
        <end position="119"/>
    </location>
</feature>
<dbReference type="Pfam" id="PF01230">
    <property type="entry name" value="HIT"/>
    <property type="match status" value="1"/>
</dbReference>